<evidence type="ECO:0000313" key="8">
    <source>
        <dbReference type="Proteomes" id="UP000789524"/>
    </source>
</evidence>
<dbReference type="OrthoDB" id="336088at2759"/>
<protein>
    <submittedName>
        <fullName evidence="7">(African queen) hypothetical protein</fullName>
    </submittedName>
</protein>
<keyword evidence="8" id="KW-1185">Reference proteome</keyword>
<name>A0A8J2M8N8_9NEOP</name>
<keyword evidence="3" id="KW-0862">Zinc</keyword>
<dbReference type="SMART" id="SM00249">
    <property type="entry name" value="PHD"/>
    <property type="match status" value="1"/>
</dbReference>
<gene>
    <name evidence="7" type="ORF">DCHRY22_LOCUS557</name>
</gene>
<feature type="domain" description="PHD-type" evidence="5">
    <location>
        <begin position="1"/>
        <end position="55"/>
    </location>
</feature>
<evidence type="ECO:0000259" key="5">
    <source>
        <dbReference type="PROSITE" id="PS50016"/>
    </source>
</evidence>
<feature type="domain" description="Phorbol-ester/DAG-type" evidence="6">
    <location>
        <begin position="1"/>
        <end position="37"/>
    </location>
</feature>
<evidence type="ECO:0000256" key="1">
    <source>
        <dbReference type="ARBA" id="ARBA00022723"/>
    </source>
</evidence>
<dbReference type="InterPro" id="IPR011011">
    <property type="entry name" value="Znf_FYVE_PHD"/>
</dbReference>
<reference evidence="7" key="1">
    <citation type="submission" date="2021-09" db="EMBL/GenBank/DDBJ databases">
        <authorList>
            <person name="Martin H S."/>
        </authorList>
    </citation>
    <scope>NUCLEOTIDE SEQUENCE</scope>
</reference>
<evidence type="ECO:0000256" key="4">
    <source>
        <dbReference type="PROSITE-ProRule" id="PRU00146"/>
    </source>
</evidence>
<dbReference type="InterPro" id="IPR001965">
    <property type="entry name" value="Znf_PHD"/>
</dbReference>
<dbReference type="InterPro" id="IPR002219">
    <property type="entry name" value="PKC_DAG/PE"/>
</dbReference>
<organism evidence="7 8">
    <name type="scientific">Danaus chrysippus</name>
    <name type="common">African queen</name>
    <dbReference type="NCBI Taxonomy" id="151541"/>
    <lineage>
        <taxon>Eukaryota</taxon>
        <taxon>Metazoa</taxon>
        <taxon>Ecdysozoa</taxon>
        <taxon>Arthropoda</taxon>
        <taxon>Hexapoda</taxon>
        <taxon>Insecta</taxon>
        <taxon>Pterygota</taxon>
        <taxon>Neoptera</taxon>
        <taxon>Endopterygota</taxon>
        <taxon>Lepidoptera</taxon>
        <taxon>Glossata</taxon>
        <taxon>Ditrysia</taxon>
        <taxon>Papilionoidea</taxon>
        <taxon>Nymphalidae</taxon>
        <taxon>Danainae</taxon>
        <taxon>Danaini</taxon>
        <taxon>Danaina</taxon>
        <taxon>Danaus</taxon>
        <taxon>Anosia</taxon>
    </lineage>
</organism>
<dbReference type="InterPro" id="IPR013083">
    <property type="entry name" value="Znf_RING/FYVE/PHD"/>
</dbReference>
<dbReference type="PROSITE" id="PS50016">
    <property type="entry name" value="ZF_PHD_2"/>
    <property type="match status" value="1"/>
</dbReference>
<dbReference type="PROSITE" id="PS50081">
    <property type="entry name" value="ZF_DAG_PE_2"/>
    <property type="match status" value="1"/>
</dbReference>
<dbReference type="InterPro" id="IPR019787">
    <property type="entry name" value="Znf_PHD-finger"/>
</dbReference>
<dbReference type="Gene3D" id="3.30.40.10">
    <property type="entry name" value="Zinc/RING finger domain, C3HC4 (zinc finger)"/>
    <property type="match status" value="1"/>
</dbReference>
<evidence type="ECO:0000256" key="3">
    <source>
        <dbReference type="ARBA" id="ARBA00022833"/>
    </source>
</evidence>
<dbReference type="SUPFAM" id="SSF57903">
    <property type="entry name" value="FYVE/PHD zinc finger"/>
    <property type="match status" value="1"/>
</dbReference>
<keyword evidence="1" id="KW-0479">Metal-binding</keyword>
<evidence type="ECO:0000313" key="7">
    <source>
        <dbReference type="EMBL" id="CAG9558440.1"/>
    </source>
</evidence>
<dbReference type="Pfam" id="PF00628">
    <property type="entry name" value="PHD"/>
    <property type="match status" value="1"/>
</dbReference>
<comment type="caution">
    <text evidence="7">The sequence shown here is derived from an EMBL/GenBank/DDBJ whole genome shotgun (WGS) entry which is preliminary data.</text>
</comment>
<dbReference type="PROSITE" id="PS01359">
    <property type="entry name" value="ZF_PHD_1"/>
    <property type="match status" value="1"/>
</dbReference>
<proteinExistence type="predicted"/>
<keyword evidence="2 4" id="KW-0863">Zinc-finger</keyword>
<evidence type="ECO:0000256" key="2">
    <source>
        <dbReference type="ARBA" id="ARBA00022771"/>
    </source>
</evidence>
<dbReference type="EMBL" id="CAKASE010000043">
    <property type="protein sequence ID" value="CAG9558440.1"/>
    <property type="molecule type" value="Genomic_DNA"/>
</dbReference>
<dbReference type="Proteomes" id="UP000789524">
    <property type="component" value="Unassembled WGS sequence"/>
</dbReference>
<sequence length="195" mass="23315">MVCQRCQKSLRGNEGVKCAECESRYHVRCLDERNSLEMESGDRRYHWICATCQTPASKTNLQFEEPQINQRALINAINALTEKFELMNKIQIPKLSNDLLQIRCVTDRIIKQNESLILKVEELKRCRCEQRSQMNNYRRRNLNLSPRRTLSEEQIPILGGEKIPRYRTRRRSYPLLKMLLQFNRKLSKYRTPRKR</sequence>
<dbReference type="GO" id="GO:0008270">
    <property type="term" value="F:zinc ion binding"/>
    <property type="evidence" value="ECO:0007669"/>
    <property type="project" value="UniProtKB-KW"/>
</dbReference>
<dbReference type="InterPro" id="IPR019786">
    <property type="entry name" value="Zinc_finger_PHD-type_CS"/>
</dbReference>
<evidence type="ECO:0000259" key="6">
    <source>
        <dbReference type="PROSITE" id="PS50081"/>
    </source>
</evidence>
<accession>A0A8J2M8N8</accession>
<dbReference type="AlphaFoldDB" id="A0A8J2M8N8"/>